<evidence type="ECO:0000313" key="1">
    <source>
        <dbReference type="EMBL" id="KUM48865.1"/>
    </source>
</evidence>
<name>A0A101M0Q0_PICGL</name>
<dbReference type="EMBL" id="LKAM01000004">
    <property type="protein sequence ID" value="KUM48865.1"/>
    <property type="molecule type" value="Genomic_DNA"/>
</dbReference>
<accession>A0A101M0Q0</accession>
<proteinExistence type="predicted"/>
<reference evidence="1" key="1">
    <citation type="journal article" date="2015" name="Genome Biol. Evol.">
        <title>Organellar Genomes of White Spruce (Picea glauca): Assembly and Annotation.</title>
        <authorList>
            <person name="Jackman S.D."/>
            <person name="Warren R.L."/>
            <person name="Gibb E.A."/>
            <person name="Vandervalk B.P."/>
            <person name="Mohamadi H."/>
            <person name="Chu J."/>
            <person name="Raymond A."/>
            <person name="Pleasance S."/>
            <person name="Coope R."/>
            <person name="Wildung M.R."/>
            <person name="Ritland C.E."/>
            <person name="Bousquet J."/>
            <person name="Jones S.J."/>
            <person name="Bohlmann J."/>
            <person name="Birol I."/>
        </authorList>
    </citation>
    <scope>NUCLEOTIDE SEQUENCE [LARGE SCALE GENOMIC DNA]</scope>
    <source>
        <tissue evidence="1">Flushing bud</tissue>
    </source>
</reference>
<keyword evidence="1" id="KW-0496">Mitochondrion</keyword>
<comment type="caution">
    <text evidence="1">The sequence shown here is derived from an EMBL/GenBank/DDBJ whole genome shotgun (WGS) entry which is preliminary data.</text>
</comment>
<organism evidence="1">
    <name type="scientific">Picea glauca</name>
    <name type="common">White spruce</name>
    <name type="synonym">Pinus glauca</name>
    <dbReference type="NCBI Taxonomy" id="3330"/>
    <lineage>
        <taxon>Eukaryota</taxon>
        <taxon>Viridiplantae</taxon>
        <taxon>Streptophyta</taxon>
        <taxon>Embryophyta</taxon>
        <taxon>Tracheophyta</taxon>
        <taxon>Spermatophyta</taxon>
        <taxon>Pinopsida</taxon>
        <taxon>Pinidae</taxon>
        <taxon>Conifers I</taxon>
        <taxon>Pinales</taxon>
        <taxon>Pinaceae</taxon>
        <taxon>Picea</taxon>
    </lineage>
</organism>
<dbReference type="AlphaFoldDB" id="A0A101M0Q0"/>
<gene>
    <name evidence="1" type="ORF">ABT39_MTgene4201</name>
</gene>
<protein>
    <submittedName>
        <fullName evidence="1">Uncharacterized protein</fullName>
    </submittedName>
</protein>
<geneLocation type="mitochondrion" evidence="1"/>
<sequence length="83" mass="9494">MRLLENSVREVKSILVKDLSPSDKLKKAEKLLDEKEKDIKNENSKPTTKVIDPMEHVVVSVIISTIYDLDYQNTKLAKILGQK</sequence>